<keyword evidence="4" id="KW-0472">Membrane</keyword>
<evidence type="ECO:0000256" key="3">
    <source>
        <dbReference type="ARBA" id="ARBA00023242"/>
    </source>
</evidence>
<proteinExistence type="predicted"/>
<dbReference type="PANTHER" id="PTHR21286:SF0">
    <property type="entry name" value="NUCLEAR PORE COMPLEX PROTEIN NUP160"/>
    <property type="match status" value="1"/>
</dbReference>
<dbReference type="EMBL" id="OVEO01000015">
    <property type="protein sequence ID" value="SPR00735.1"/>
    <property type="molecule type" value="Genomic_DNA"/>
</dbReference>
<dbReference type="Pfam" id="PF23354">
    <property type="entry name" value="TPR_NUP160_120_M"/>
    <property type="match status" value="1"/>
</dbReference>
<evidence type="ECO:0000313" key="10">
    <source>
        <dbReference type="Proteomes" id="UP000290189"/>
    </source>
</evidence>
<protein>
    <submittedName>
        <fullName evidence="7">Uncharacterized protein</fullName>
    </submittedName>
</protein>
<dbReference type="OMA" id="MICARSA"/>
<reference evidence="7 9" key="1">
    <citation type="submission" date="2015-02" db="EMBL/GenBank/DDBJ databases">
        <authorList>
            <person name="Chooi Y.-H."/>
        </authorList>
    </citation>
    <scope>NUCLEOTIDE SEQUENCE [LARGE SCALE GENOMIC DNA]</scope>
    <source>
        <strain evidence="7">E3</strain>
    </source>
</reference>
<accession>A0A0G4IU01</accession>
<keyword evidence="2" id="KW-0813">Transport</keyword>
<sequence>MAAVRMCSETLTVRTRAPDGDLAGGPVTAGSLALLEGAPGCVVTWRASGRSVAIGLIRDWVHVDGPGLEFPAHVQFVEINEYVVNTDAGAEPRLALFALVDDLTLHRVCISHPAVLPLWGTAPEPNAEHRFSKAPSASRAVAFAVVNAFTGLVAFSCGSVMHASIHPALMHDDARCEVELNPPRRLGLLRSFGLGGVEARPIPLDVGVLPIQVNSPSDDSEHDVDIALVVFSDGALRLWSFDSVEPVAQFTPTGPITKGRLSITQFAKNRFTVVTYIVLSQRASFREYVVDANGPSPTFVASSVISDPQLPLIDFRITTSTLWAMWSTPDAYAVRMYPMNPDPENSPPDWIPVLTRDALTRMSASTTFDEIQFVARSSAEVKTLFDNLIFKQSNIDVSAIRQVLLQAFRVPTDQVLTRNDMRSAAFLYLDRAVSDAATEGQEGEDEVDIALRLWSSFADDCRIAQSRLDHPVAFAFRDPDDVPFILKPDGFSSLRDSDPAEVLLAERSPRGVLPNGLVPFVAGCNRFVSAICEASPEFLVVVDGVLSVPSSSPLSANGYILSNVDQPGQLLLKLNSILAPILSGGGGAVEKIAHMLCDLLSPRIASRSSHQVPLSKATPPPPAIIATLEQMICARSAVVRNVSLALLYAVETGQFDIGMMPSSMQTLFRAMSIMRYVAHQQGTIPGFHSLLPALSPTGAASMASPLLTLLLVYPPGWSLPNRPDDGMPSLTECAHLALEHVFAPRYGTTSAATASIERDLVCTLGIAKVLARTRQFLSLSEFCTLCQSTFVSHFERTAFSYFRGLCALQSGQYLKAHTLLLTTAAAFDDSGLADEFVRHYISEEVGSPIIASAGTSSKAAYLRHLIALFESRSRVDIGLAFAHMVLAMDARDPNVQAVLDWMFESNVSLQRYTSAYAALIDDRRRSNDIAQRVDKLVRAICSSGHASMLSRLPWTGLRSHLCKTLSDLAESSPVDDPLDYHGLLFGVYILGSEFRDAASTMWRYASKLQEFRSQLETEDEIVDILRRECDAVAAAVHALRLTPPDEALIIHRFSVSPSEVDQPSTLNVIDFEDDMTDVLTSLDRCALITIADLEVYLAIRSSHLALFDQYRKADTKRTLLRNMSAEAIVSELVERGHLQAALRLAEQVSSQALLASVLTRFVDACVAMDLSEGPSSVLPPLVLENDPSSLLVDVPSLSRHSWVKRRCWEALRQCLDRYDSRDDVNLSKIAVERILSLDQRAGAPLWLSTRFKGKSPGFAGVRSDPVWLIRRLLRSHLPGDAVKLALFCYGEPHQQLSGSGDCIPTALLQEVVRICRMSPDLAAWADALHDKVTGERRHKEHVPVIDMVPW</sequence>
<evidence type="ECO:0000256" key="4">
    <source>
        <dbReference type="SAM" id="Phobius"/>
    </source>
</evidence>
<dbReference type="Proteomes" id="UP000290189">
    <property type="component" value="Unassembled WGS sequence"/>
</dbReference>
<dbReference type="InterPro" id="IPR021717">
    <property type="entry name" value="Nucleoporin_Nup160"/>
</dbReference>
<dbReference type="OrthoDB" id="67716at2759"/>
<dbReference type="InterPro" id="IPR059141">
    <property type="entry name" value="Beta-prop_Nup120_160"/>
</dbReference>
<evidence type="ECO:0000256" key="1">
    <source>
        <dbReference type="ARBA" id="ARBA00004123"/>
    </source>
</evidence>
<gene>
    <name evidence="7" type="ORF">PBRA_006718</name>
    <name evidence="8" type="ORF">PLBR_LOCUS7950</name>
</gene>
<dbReference type="Proteomes" id="UP000039324">
    <property type="component" value="Unassembled WGS sequence"/>
</dbReference>
<evidence type="ECO:0000313" key="7">
    <source>
        <dbReference type="EMBL" id="CEO98604.1"/>
    </source>
</evidence>
<feature type="domain" description="Nucleoporin Nup120/160 beta-propeller" evidence="5">
    <location>
        <begin position="222"/>
        <end position="501"/>
    </location>
</feature>
<comment type="subcellular location">
    <subcellularLocation>
        <location evidence="1">Nucleus</location>
    </subcellularLocation>
</comment>
<organism evidence="7 9">
    <name type="scientific">Plasmodiophora brassicae</name>
    <name type="common">Clubroot disease agent</name>
    <dbReference type="NCBI Taxonomy" id="37360"/>
    <lineage>
        <taxon>Eukaryota</taxon>
        <taxon>Sar</taxon>
        <taxon>Rhizaria</taxon>
        <taxon>Endomyxa</taxon>
        <taxon>Phytomyxea</taxon>
        <taxon>Plasmodiophorida</taxon>
        <taxon>Plasmodiophoridae</taxon>
        <taxon>Plasmodiophora</taxon>
    </lineage>
</organism>
<dbReference type="InterPro" id="IPR056535">
    <property type="entry name" value="TPR_NUP160_M"/>
</dbReference>
<dbReference type="GO" id="GO:0017056">
    <property type="term" value="F:structural constituent of nuclear pore"/>
    <property type="evidence" value="ECO:0007669"/>
    <property type="project" value="TreeGrafter"/>
</dbReference>
<name>A0A0G4IU01_PLABS</name>
<keyword evidence="3" id="KW-0539">Nucleus</keyword>
<dbReference type="GO" id="GO:0005643">
    <property type="term" value="C:nuclear pore"/>
    <property type="evidence" value="ECO:0007669"/>
    <property type="project" value="TreeGrafter"/>
</dbReference>
<evidence type="ECO:0000313" key="8">
    <source>
        <dbReference type="EMBL" id="SPR00735.1"/>
    </source>
</evidence>
<dbReference type="EMBL" id="CDSF01000086">
    <property type="protein sequence ID" value="CEO98604.1"/>
    <property type="molecule type" value="Genomic_DNA"/>
</dbReference>
<keyword evidence="4" id="KW-1133">Transmembrane helix</keyword>
<keyword evidence="8" id="KW-0496">Mitochondrion</keyword>
<evidence type="ECO:0000256" key="2">
    <source>
        <dbReference type="ARBA" id="ARBA00022448"/>
    </source>
</evidence>
<feature type="domain" description="NUP160 middle TPR" evidence="6">
    <location>
        <begin position="767"/>
        <end position="1041"/>
    </location>
</feature>
<evidence type="ECO:0000313" key="9">
    <source>
        <dbReference type="Proteomes" id="UP000039324"/>
    </source>
</evidence>
<geneLocation type="mitochondrion" evidence="8"/>
<reference evidence="8 10" key="2">
    <citation type="submission" date="2018-03" db="EMBL/GenBank/DDBJ databases">
        <authorList>
            <person name="Fogelqvist J."/>
        </authorList>
    </citation>
    <scope>NUCLEOTIDE SEQUENCE [LARGE SCALE GENOMIC DNA]</scope>
</reference>
<dbReference type="STRING" id="37360.A0A0G4IU01"/>
<feature type="transmembrane region" description="Helical" evidence="4">
    <location>
        <begin position="140"/>
        <end position="161"/>
    </location>
</feature>
<dbReference type="PANTHER" id="PTHR21286">
    <property type="entry name" value="NUCLEAR PORE COMPLEX PROTEIN NUP160"/>
    <property type="match status" value="1"/>
</dbReference>
<evidence type="ECO:0000259" key="5">
    <source>
        <dbReference type="Pfam" id="PF11715"/>
    </source>
</evidence>
<evidence type="ECO:0000259" key="6">
    <source>
        <dbReference type="Pfam" id="PF23354"/>
    </source>
</evidence>
<dbReference type="Pfam" id="PF11715">
    <property type="entry name" value="Beta-prop_Nup120_160"/>
    <property type="match status" value="1"/>
</dbReference>
<keyword evidence="9" id="KW-1185">Reference proteome</keyword>
<keyword evidence="4" id="KW-0812">Transmembrane</keyword>